<evidence type="ECO:0000313" key="3">
    <source>
        <dbReference type="Proteomes" id="UP000199013"/>
    </source>
</evidence>
<dbReference type="EMBL" id="FLUV01001488">
    <property type="protein sequence ID" value="SBW23073.1"/>
    <property type="molecule type" value="Genomic_DNA"/>
</dbReference>
<name>A0A1C3NZT3_9ACTN</name>
<accession>A0A1C3NZT3</accession>
<dbReference type="InterPro" id="IPR013216">
    <property type="entry name" value="Methyltransf_11"/>
</dbReference>
<reference evidence="3" key="1">
    <citation type="submission" date="2016-02" db="EMBL/GenBank/DDBJ databases">
        <authorList>
            <person name="Wibberg D."/>
        </authorList>
    </citation>
    <scope>NUCLEOTIDE SEQUENCE [LARGE SCALE GENOMIC DNA]</scope>
</reference>
<dbReference type="Pfam" id="PF08241">
    <property type="entry name" value="Methyltransf_11"/>
    <property type="match status" value="1"/>
</dbReference>
<sequence length="295" mass="31843">MVAGDVPLERLHRLVEQAHQECYIANSLRCEVSVQPTFVRMPAYAFGDSGLAAERLALLAQVFDTPSRALITKGAPRVPPLALDLGCGPGHSTRMLAETSQARRTVGIDASVAHVEAARGVAPELEFVVHDLTRTPFPLENADVAYARWVLAHLPDPVGRARSWLTQLAPGGVLLLEETERIETTEPVLIRYLALAHDVVAARGASLEAGPLLAVFDPSPVGEVVRNDVREWPVALPTAAALFALNLRVWGSDPAMPLAADDVASLQAVLDGLAASDDRRVVTWHIRQMIMRSAM</sequence>
<dbReference type="Proteomes" id="UP000199013">
    <property type="component" value="Unassembled WGS sequence"/>
</dbReference>
<feature type="domain" description="Methyltransferase type 11" evidence="1">
    <location>
        <begin position="83"/>
        <end position="175"/>
    </location>
</feature>
<dbReference type="Gene3D" id="3.30.300.20">
    <property type="match status" value="1"/>
</dbReference>
<dbReference type="InterPro" id="IPR015946">
    <property type="entry name" value="KH_dom-like_a/b"/>
</dbReference>
<evidence type="ECO:0000313" key="2">
    <source>
        <dbReference type="EMBL" id="SBW23073.1"/>
    </source>
</evidence>
<evidence type="ECO:0000259" key="1">
    <source>
        <dbReference type="Pfam" id="PF08241"/>
    </source>
</evidence>
<proteinExistence type="predicted"/>
<dbReference type="PANTHER" id="PTHR43861">
    <property type="entry name" value="TRANS-ACONITATE 2-METHYLTRANSFERASE-RELATED"/>
    <property type="match status" value="1"/>
</dbReference>
<dbReference type="CDD" id="cd02440">
    <property type="entry name" value="AdoMet_MTases"/>
    <property type="match status" value="1"/>
</dbReference>
<dbReference type="SUPFAM" id="SSF82784">
    <property type="entry name" value="OsmC-like"/>
    <property type="match status" value="1"/>
</dbReference>
<gene>
    <name evidence="2" type="ORF">FDG2_3534</name>
</gene>
<dbReference type="SUPFAM" id="SSF53335">
    <property type="entry name" value="S-adenosyl-L-methionine-dependent methyltransferases"/>
    <property type="match status" value="1"/>
</dbReference>
<protein>
    <submittedName>
        <fullName evidence="2">OsmC family protein</fullName>
    </submittedName>
</protein>
<dbReference type="Gene3D" id="3.40.50.150">
    <property type="entry name" value="Vaccinia Virus protein VP39"/>
    <property type="match status" value="1"/>
</dbReference>
<keyword evidence="3" id="KW-1185">Reference proteome</keyword>
<dbReference type="AlphaFoldDB" id="A0A1C3NZT3"/>
<dbReference type="InterPro" id="IPR029063">
    <property type="entry name" value="SAM-dependent_MTases_sf"/>
</dbReference>
<dbReference type="GO" id="GO:0008757">
    <property type="term" value="F:S-adenosylmethionine-dependent methyltransferase activity"/>
    <property type="evidence" value="ECO:0007669"/>
    <property type="project" value="InterPro"/>
</dbReference>
<organism evidence="2 3">
    <name type="scientific">Candidatus Protofrankia californiensis</name>
    <dbReference type="NCBI Taxonomy" id="1839754"/>
    <lineage>
        <taxon>Bacteria</taxon>
        <taxon>Bacillati</taxon>
        <taxon>Actinomycetota</taxon>
        <taxon>Actinomycetes</taxon>
        <taxon>Frankiales</taxon>
        <taxon>Frankiaceae</taxon>
        <taxon>Protofrankia</taxon>
    </lineage>
</organism>
<dbReference type="InterPro" id="IPR036102">
    <property type="entry name" value="OsmC/Ohrsf"/>
</dbReference>